<keyword evidence="2" id="KW-1185">Reference proteome</keyword>
<dbReference type="Proteomes" id="UP001367508">
    <property type="component" value="Unassembled WGS sequence"/>
</dbReference>
<evidence type="ECO:0000313" key="2">
    <source>
        <dbReference type="Proteomes" id="UP001367508"/>
    </source>
</evidence>
<name>A0AAN9PR93_CANGL</name>
<gene>
    <name evidence="1" type="ORF">VNO77_40276</name>
</gene>
<organism evidence="1 2">
    <name type="scientific">Canavalia gladiata</name>
    <name type="common">Sword bean</name>
    <name type="synonym">Dolichos gladiatus</name>
    <dbReference type="NCBI Taxonomy" id="3824"/>
    <lineage>
        <taxon>Eukaryota</taxon>
        <taxon>Viridiplantae</taxon>
        <taxon>Streptophyta</taxon>
        <taxon>Embryophyta</taxon>
        <taxon>Tracheophyta</taxon>
        <taxon>Spermatophyta</taxon>
        <taxon>Magnoliopsida</taxon>
        <taxon>eudicotyledons</taxon>
        <taxon>Gunneridae</taxon>
        <taxon>Pentapetalae</taxon>
        <taxon>rosids</taxon>
        <taxon>fabids</taxon>
        <taxon>Fabales</taxon>
        <taxon>Fabaceae</taxon>
        <taxon>Papilionoideae</taxon>
        <taxon>50 kb inversion clade</taxon>
        <taxon>NPAAA clade</taxon>
        <taxon>indigoferoid/millettioid clade</taxon>
        <taxon>Phaseoleae</taxon>
        <taxon>Canavalia</taxon>
    </lineage>
</organism>
<reference evidence="1 2" key="1">
    <citation type="submission" date="2024-01" db="EMBL/GenBank/DDBJ databases">
        <title>The genomes of 5 underutilized Papilionoideae crops provide insights into root nodulation and disease resistanc.</title>
        <authorList>
            <person name="Jiang F."/>
        </authorList>
    </citation>
    <scope>NUCLEOTIDE SEQUENCE [LARGE SCALE GENOMIC DNA]</scope>
    <source>
        <strain evidence="1">LVBAO_FW01</strain>
        <tissue evidence="1">Leaves</tissue>
    </source>
</reference>
<accession>A0AAN9PR93</accession>
<sequence>MEDSNPGTVGQQRPSQPLGQAPCELFILLMWANLMPLLGLSCHWEYCNLNLLGCKRDSYDVNELEDDWASLFIMQNRSLSFSSDQVQINAASRSGQGRFPLFNGRFPWSVRPESESSQEDMVPEAFNCISLCVGTSERISRILL</sequence>
<dbReference type="EMBL" id="JAYMYQ010000010">
    <property type="protein sequence ID" value="KAK7307324.1"/>
    <property type="molecule type" value="Genomic_DNA"/>
</dbReference>
<evidence type="ECO:0000313" key="1">
    <source>
        <dbReference type="EMBL" id="KAK7307324.1"/>
    </source>
</evidence>
<comment type="caution">
    <text evidence="1">The sequence shown here is derived from an EMBL/GenBank/DDBJ whole genome shotgun (WGS) entry which is preliminary data.</text>
</comment>
<dbReference type="AlphaFoldDB" id="A0AAN9PR93"/>
<proteinExistence type="predicted"/>
<protein>
    <submittedName>
        <fullName evidence="1">Uncharacterized protein</fullName>
    </submittedName>
</protein>